<feature type="transmembrane region" description="Helical" evidence="1">
    <location>
        <begin position="45"/>
        <end position="63"/>
    </location>
</feature>
<dbReference type="GO" id="GO:0016779">
    <property type="term" value="F:nucleotidyltransferase activity"/>
    <property type="evidence" value="ECO:0007669"/>
    <property type="project" value="UniProtKB-KW"/>
</dbReference>
<gene>
    <name evidence="2" type="ORF">J0895_19665</name>
</gene>
<proteinExistence type="predicted"/>
<feature type="transmembrane region" description="Helical" evidence="1">
    <location>
        <begin position="126"/>
        <end position="144"/>
    </location>
</feature>
<keyword evidence="1" id="KW-1133">Transmembrane helix</keyword>
<sequence length="232" mass="24966">MLTSLFPLESILPLGLQVAAVGLWLGLLLIIAEGLHRFTQTDSEVVRKVVHIGTGNVILLAWWLQIPGWVAIAASIIAGAIALISYKFPILPGINGVGRQSLGTFFYAISIGILVAWFWPLQLPQYAAIGILIMTYGDGLAALIGQRFGQHPYQFWGEKKSWEGSATMAIVSFIVTASILAIVEGNLWNIGVIALLVAGIATVLEAFSKWGIDNLTVPIGSAGLCFFLHQIL</sequence>
<keyword evidence="1" id="KW-0472">Membrane</keyword>
<feature type="transmembrane region" description="Helical" evidence="1">
    <location>
        <begin position="188"/>
        <end position="207"/>
    </location>
</feature>
<name>A0ABS3FY35_9CYAN</name>
<feature type="transmembrane region" description="Helical" evidence="1">
    <location>
        <begin position="12"/>
        <end position="33"/>
    </location>
</feature>
<feature type="transmembrane region" description="Helical" evidence="1">
    <location>
        <begin position="69"/>
        <end position="90"/>
    </location>
</feature>
<comment type="caution">
    <text evidence="2">The sequence shown here is derived from an EMBL/GenBank/DDBJ whole genome shotgun (WGS) entry which is preliminary data.</text>
</comment>
<keyword evidence="3" id="KW-1185">Reference proteome</keyword>
<dbReference type="PANTHER" id="PTHR31303">
    <property type="entry name" value="CTP-DEPENDENT DIACYLGLYCEROL KINASE 1"/>
    <property type="match status" value="1"/>
</dbReference>
<keyword evidence="2" id="KW-0808">Transferase</keyword>
<keyword evidence="1" id="KW-0812">Transmembrane</keyword>
<evidence type="ECO:0000313" key="3">
    <source>
        <dbReference type="Proteomes" id="UP000664844"/>
    </source>
</evidence>
<organism evidence="2 3">
    <name type="scientific">Phormidium pseudopriestleyi FRX01</name>
    <dbReference type="NCBI Taxonomy" id="1759528"/>
    <lineage>
        <taxon>Bacteria</taxon>
        <taxon>Bacillati</taxon>
        <taxon>Cyanobacteriota</taxon>
        <taxon>Cyanophyceae</taxon>
        <taxon>Oscillatoriophycideae</taxon>
        <taxon>Oscillatoriales</taxon>
        <taxon>Oscillatoriaceae</taxon>
        <taxon>Phormidium</taxon>
    </lineage>
</organism>
<evidence type="ECO:0000313" key="2">
    <source>
        <dbReference type="EMBL" id="MBO0351252.1"/>
    </source>
</evidence>
<feature type="transmembrane region" description="Helical" evidence="1">
    <location>
        <begin position="102"/>
        <end position="120"/>
    </location>
</feature>
<dbReference type="Proteomes" id="UP000664844">
    <property type="component" value="Unassembled WGS sequence"/>
</dbReference>
<dbReference type="RefSeq" id="WP_207089699.1">
    <property type="nucleotide sequence ID" value="NZ_JAFLQW010000516.1"/>
</dbReference>
<keyword evidence="2" id="KW-0548">Nucleotidyltransferase</keyword>
<dbReference type="PANTHER" id="PTHR31303:SF1">
    <property type="entry name" value="CTP-DEPENDENT DIACYLGLYCEROL KINASE 1"/>
    <property type="match status" value="1"/>
</dbReference>
<evidence type="ECO:0000256" key="1">
    <source>
        <dbReference type="SAM" id="Phobius"/>
    </source>
</evidence>
<reference evidence="2 3" key="1">
    <citation type="submission" date="2021-03" db="EMBL/GenBank/DDBJ databases">
        <title>Metabolic Capacity of the Antarctic Cyanobacterium Phormidium pseudopriestleyi that Sustains Oxygenic Photosynthesis in the Presence of Hydrogen Sulfide.</title>
        <authorList>
            <person name="Lumian J.E."/>
            <person name="Jungblut A.D."/>
            <person name="Dillon M.L."/>
            <person name="Hawes I."/>
            <person name="Doran P.T."/>
            <person name="Mackey T.J."/>
            <person name="Dick G.J."/>
            <person name="Grettenberger C.L."/>
            <person name="Sumner D.Y."/>
        </authorList>
    </citation>
    <scope>NUCLEOTIDE SEQUENCE [LARGE SCALE GENOMIC DNA]</scope>
    <source>
        <strain evidence="2 3">FRX01</strain>
    </source>
</reference>
<dbReference type="InterPro" id="IPR037997">
    <property type="entry name" value="Dgk1-like"/>
</dbReference>
<feature type="transmembrane region" description="Helical" evidence="1">
    <location>
        <begin position="165"/>
        <end position="182"/>
    </location>
</feature>
<accession>A0ABS3FY35</accession>
<protein>
    <submittedName>
        <fullName evidence="2">Phosphatidate cytidylyltransferase</fullName>
    </submittedName>
</protein>
<dbReference type="EMBL" id="JAFLQW010000516">
    <property type="protein sequence ID" value="MBO0351252.1"/>
    <property type="molecule type" value="Genomic_DNA"/>
</dbReference>